<sequence length="246" mass="28188">MQKLSNYKTSNPAFSNYFWKNNPNTSKTMSVRGILIKSMVCIFIIAMIVAFVWRLYDNGTNVRWFTLGGMLAAIVISIVISVRQHWAHFLVPLYAVAKGCFLGGFSAFIKAKYPELPFQAIGVTIVTFFTILVLYQTRIIIVTKKLRSVIITAAFSIMIVYLISFILSLFGIKTFIWGTSWIALIFNVIAAIVAAFTLLLDFDYIEKHKNKADKYKEWIATWGLLVSLVWLYTEILRLMRTFAIKF</sequence>
<keyword evidence="1" id="KW-0472">Membrane</keyword>
<dbReference type="AlphaFoldDB" id="A0AAU7BTI2"/>
<dbReference type="EMBL" id="CP157199">
    <property type="protein sequence ID" value="XBG61451.1"/>
    <property type="molecule type" value="Genomic_DNA"/>
</dbReference>
<protein>
    <submittedName>
        <fullName evidence="2">Bax inhibitor-1/YccA family protein</fullName>
    </submittedName>
</protein>
<proteinExistence type="predicted"/>
<name>A0AAU7BTI2_9FLAO</name>
<gene>
    <name evidence="2" type="ORF">ABGB03_00760</name>
</gene>
<accession>A0AAU7BTI2</accession>
<dbReference type="PANTHER" id="PTHR41282:SF1">
    <property type="entry name" value="CONSERVED TRANSMEMBRANE PROTEIN-RELATED"/>
    <property type="match status" value="1"/>
</dbReference>
<dbReference type="Pfam" id="PF12811">
    <property type="entry name" value="BaxI_1"/>
    <property type="match status" value="1"/>
</dbReference>
<evidence type="ECO:0000313" key="2">
    <source>
        <dbReference type="EMBL" id="XBG61451.1"/>
    </source>
</evidence>
<evidence type="ECO:0000256" key="1">
    <source>
        <dbReference type="SAM" id="Phobius"/>
    </source>
</evidence>
<feature type="transmembrane region" description="Helical" evidence="1">
    <location>
        <begin position="149"/>
        <end position="172"/>
    </location>
</feature>
<feature type="transmembrane region" description="Helical" evidence="1">
    <location>
        <begin position="219"/>
        <end position="239"/>
    </location>
</feature>
<keyword evidence="1" id="KW-0812">Transmembrane</keyword>
<feature type="transmembrane region" description="Helical" evidence="1">
    <location>
        <begin position="116"/>
        <end position="137"/>
    </location>
</feature>
<reference evidence="2" key="1">
    <citation type="submission" date="2024-05" db="EMBL/GenBank/DDBJ databases">
        <title>Pontimicrobium maritimus sp. nov., isolated form sea water.</title>
        <authorList>
            <person name="Muhammad N."/>
            <person name="Vuong T.Q."/>
            <person name="Han H.L."/>
            <person name="Kim S.-G."/>
        </authorList>
    </citation>
    <scope>NUCLEOTIDE SEQUENCE</scope>
    <source>
        <strain evidence="2">SW4</strain>
    </source>
</reference>
<dbReference type="RefSeq" id="WP_347923999.1">
    <property type="nucleotide sequence ID" value="NZ_CP157199.1"/>
</dbReference>
<dbReference type="InterPro" id="IPR010539">
    <property type="entry name" value="BaxI_1-like"/>
</dbReference>
<feature type="transmembrane region" description="Helical" evidence="1">
    <location>
        <begin position="89"/>
        <end position="110"/>
    </location>
</feature>
<dbReference type="PANTHER" id="PTHR41282">
    <property type="entry name" value="CONSERVED TRANSMEMBRANE PROTEIN-RELATED"/>
    <property type="match status" value="1"/>
</dbReference>
<feature type="transmembrane region" description="Helical" evidence="1">
    <location>
        <begin position="178"/>
        <end position="199"/>
    </location>
</feature>
<feature type="transmembrane region" description="Helical" evidence="1">
    <location>
        <begin position="62"/>
        <end position="82"/>
    </location>
</feature>
<organism evidence="2">
    <name type="scientific">Pontimicrobium sp. SW4</name>
    <dbReference type="NCBI Taxonomy" id="3153519"/>
    <lineage>
        <taxon>Bacteria</taxon>
        <taxon>Pseudomonadati</taxon>
        <taxon>Bacteroidota</taxon>
        <taxon>Flavobacteriia</taxon>
        <taxon>Flavobacteriales</taxon>
        <taxon>Flavobacteriaceae</taxon>
        <taxon>Pontimicrobium</taxon>
    </lineage>
</organism>
<feature type="transmembrane region" description="Helical" evidence="1">
    <location>
        <begin position="34"/>
        <end position="56"/>
    </location>
</feature>
<keyword evidence="1" id="KW-1133">Transmembrane helix</keyword>